<keyword evidence="6 8" id="KW-1133">Transmembrane helix</keyword>
<feature type="transmembrane region" description="Helical" evidence="8">
    <location>
        <begin position="20"/>
        <end position="37"/>
    </location>
</feature>
<keyword evidence="3" id="KW-0328">Glycosyltransferase</keyword>
<evidence type="ECO:0000256" key="7">
    <source>
        <dbReference type="ARBA" id="ARBA00023136"/>
    </source>
</evidence>
<keyword evidence="7 8" id="KW-0472">Membrane</keyword>
<keyword evidence="5 8" id="KW-0812">Transmembrane</keyword>
<feature type="transmembrane region" description="Helical" evidence="8">
    <location>
        <begin position="234"/>
        <end position="262"/>
    </location>
</feature>
<sequence>MTSVASTQAIRASSSSLGRYGLLVIFAALHLLYNWAVPLGEGPDEPGHLAYVLFLAQQQRLPVQQLPPEASDVPGEGHQPPLAYLLAVPAVAWLPPAEQSIILTANPQFRWAGGNEPGAFQRASRELWPWQGLTLAWHAARAISGLWGVLTVLFAYLAARRLFAQADPLLPPLVAALVAFNPQFLFTTALVTNDALLAALGSALLWWSLPPLHHASSVSPGAPPRPWHTRMLPWALVAGLLFGLALLTKQSALLLGPLLLWAGWWVARADLRRFLLVTLTWGGTSLLVAGWWFLRNQNLYGDPFALGAFTAKFATQPFAWTSAEAWSGALRQLFASFWARFGWMSLHPPAWMLWLYTGLSLAGLVGLVRLVATRGTGLPRSILIGPLLASAMAVAWTLAFAYTAGLVAWQGRMLFPALAAFAILLAVGLQQLRINPLAIWSSLLLLALATPIQIIRPAYPWIALPPRTAEATLGQPVYARFAASWEQGVVIRGWKLEHPLTPAATLPLTLTWQSQGRVPQPWHVLVQLVDQEERIVTSSLSQPRNDTLPFPLWTPGDWIADTHTLFLPATLPPGPYSLRIALVLPEENDRRQDIWNLDDTYLGDVATLGTIP</sequence>
<keyword evidence="4" id="KW-0808">Transferase</keyword>
<accession>A0ABS4D5F8</accession>
<evidence type="ECO:0008006" key="11">
    <source>
        <dbReference type="Google" id="ProtNLM"/>
    </source>
</evidence>
<feature type="transmembrane region" description="Helical" evidence="8">
    <location>
        <begin position="413"/>
        <end position="430"/>
    </location>
</feature>
<feature type="transmembrane region" description="Helical" evidence="8">
    <location>
        <begin position="351"/>
        <end position="371"/>
    </location>
</feature>
<feature type="transmembrane region" description="Helical" evidence="8">
    <location>
        <begin position="169"/>
        <end position="191"/>
    </location>
</feature>
<name>A0ABS4D5F8_9CHLR</name>
<feature type="transmembrane region" description="Helical" evidence="8">
    <location>
        <begin position="274"/>
        <end position="294"/>
    </location>
</feature>
<proteinExistence type="predicted"/>
<dbReference type="RefSeq" id="WP_167857228.1">
    <property type="nucleotide sequence ID" value="NZ_SIJK02000003.1"/>
</dbReference>
<evidence type="ECO:0000256" key="8">
    <source>
        <dbReference type="SAM" id="Phobius"/>
    </source>
</evidence>
<evidence type="ECO:0000256" key="1">
    <source>
        <dbReference type="ARBA" id="ARBA00004651"/>
    </source>
</evidence>
<comment type="caution">
    <text evidence="9">The sequence shown here is derived from an EMBL/GenBank/DDBJ whole genome shotgun (WGS) entry which is preliminary data.</text>
</comment>
<keyword evidence="2" id="KW-1003">Cell membrane</keyword>
<dbReference type="EMBL" id="SIJK02000003">
    <property type="protein sequence ID" value="MBP1464653.1"/>
    <property type="molecule type" value="Genomic_DNA"/>
</dbReference>
<evidence type="ECO:0000313" key="10">
    <source>
        <dbReference type="Proteomes" id="UP001193081"/>
    </source>
</evidence>
<evidence type="ECO:0000256" key="3">
    <source>
        <dbReference type="ARBA" id="ARBA00022676"/>
    </source>
</evidence>
<protein>
    <recommendedName>
        <fullName evidence="11">Glycosyltransferase RgtA/B/C/D-like domain-containing protein</fullName>
    </recommendedName>
</protein>
<evidence type="ECO:0000256" key="5">
    <source>
        <dbReference type="ARBA" id="ARBA00022692"/>
    </source>
</evidence>
<dbReference type="PANTHER" id="PTHR33908:SF11">
    <property type="entry name" value="MEMBRANE PROTEIN"/>
    <property type="match status" value="1"/>
</dbReference>
<gene>
    <name evidence="9" type="ORF">EYB53_002915</name>
</gene>
<dbReference type="Proteomes" id="UP001193081">
    <property type="component" value="Unassembled WGS sequence"/>
</dbReference>
<organism evidence="9 10">
    <name type="scientific">Candidatus Chloroploca mongolica</name>
    <dbReference type="NCBI Taxonomy" id="2528176"/>
    <lineage>
        <taxon>Bacteria</taxon>
        <taxon>Bacillati</taxon>
        <taxon>Chloroflexota</taxon>
        <taxon>Chloroflexia</taxon>
        <taxon>Chloroflexales</taxon>
        <taxon>Chloroflexineae</taxon>
        <taxon>Oscillochloridaceae</taxon>
        <taxon>Candidatus Chloroploca</taxon>
    </lineage>
</organism>
<feature type="transmembrane region" description="Helical" evidence="8">
    <location>
        <begin position="437"/>
        <end position="455"/>
    </location>
</feature>
<reference evidence="9 10" key="1">
    <citation type="submission" date="2021-03" db="EMBL/GenBank/DDBJ databases">
        <authorList>
            <person name="Grouzdev D.S."/>
        </authorList>
    </citation>
    <scope>NUCLEOTIDE SEQUENCE [LARGE SCALE GENOMIC DNA]</scope>
    <source>
        <strain evidence="9 10">M50-1</strain>
    </source>
</reference>
<dbReference type="PANTHER" id="PTHR33908">
    <property type="entry name" value="MANNOSYLTRANSFERASE YKCB-RELATED"/>
    <property type="match status" value="1"/>
</dbReference>
<keyword evidence="10" id="KW-1185">Reference proteome</keyword>
<comment type="subcellular location">
    <subcellularLocation>
        <location evidence="1">Cell membrane</location>
        <topology evidence="1">Multi-pass membrane protein</topology>
    </subcellularLocation>
</comment>
<evidence type="ECO:0000313" key="9">
    <source>
        <dbReference type="EMBL" id="MBP1464653.1"/>
    </source>
</evidence>
<dbReference type="InterPro" id="IPR050297">
    <property type="entry name" value="LipidA_mod_glycosyltrf_83"/>
</dbReference>
<feature type="transmembrane region" description="Helical" evidence="8">
    <location>
        <begin position="383"/>
        <end position="407"/>
    </location>
</feature>
<evidence type="ECO:0000256" key="6">
    <source>
        <dbReference type="ARBA" id="ARBA00022989"/>
    </source>
</evidence>
<evidence type="ECO:0000256" key="4">
    <source>
        <dbReference type="ARBA" id="ARBA00022679"/>
    </source>
</evidence>
<evidence type="ECO:0000256" key="2">
    <source>
        <dbReference type="ARBA" id="ARBA00022475"/>
    </source>
</evidence>
<feature type="transmembrane region" description="Helical" evidence="8">
    <location>
        <begin position="135"/>
        <end position="157"/>
    </location>
</feature>